<evidence type="ECO:0000256" key="3">
    <source>
        <dbReference type="ARBA" id="ARBA00022676"/>
    </source>
</evidence>
<keyword evidence="12" id="KW-1185">Reference proteome</keyword>
<dbReference type="InterPro" id="IPR029044">
    <property type="entry name" value="Nucleotide-diphossugar_trans"/>
</dbReference>
<accession>A0ABR8YDS2</accession>
<comment type="function">
    <text evidence="6">Catalyzes the glycosylation of 4,4'-diaponeurosporenoate, i.e. the esterification of glucose at the C1'' position with the carboxyl group of 4,4'-diaponeurosporenic acid, to form glycosyl-4,4'-diaponeurosporenoate. This is a step in the biosynthesis of staphyloxanthin, an orange pigment present in most staphylococci strains.</text>
</comment>
<name>A0ABR8YDS2_9MICC</name>
<reference evidence="11 12" key="1">
    <citation type="submission" date="2020-08" db="EMBL/GenBank/DDBJ databases">
        <title>A Genomic Blueprint of the Chicken Gut Microbiome.</title>
        <authorList>
            <person name="Gilroy R."/>
            <person name="Ravi A."/>
            <person name="Getino M."/>
            <person name="Pursley I."/>
            <person name="Horton D.L."/>
            <person name="Alikhan N.-F."/>
            <person name="Baker D."/>
            <person name="Gharbi K."/>
            <person name="Hall N."/>
            <person name="Watson M."/>
            <person name="Adriaenssens E.M."/>
            <person name="Foster-Nyarko E."/>
            <person name="Jarju S."/>
            <person name="Secka A."/>
            <person name="Antonio M."/>
            <person name="Oren A."/>
            <person name="Chaudhuri R."/>
            <person name="La Ragione R.M."/>
            <person name="Hildebrand F."/>
            <person name="Pallen M.J."/>
        </authorList>
    </citation>
    <scope>NUCLEOTIDE SEQUENCE [LARGE SCALE GENOMIC DNA]</scope>
    <source>
        <strain evidence="11 12">Sa2BUA2</strain>
    </source>
</reference>
<proteinExistence type="inferred from homology"/>
<comment type="subcellular location">
    <subcellularLocation>
        <location evidence="1">Cell membrane</location>
    </subcellularLocation>
</comment>
<keyword evidence="2" id="KW-1003">Cell membrane</keyword>
<dbReference type="Proteomes" id="UP000652763">
    <property type="component" value="Unassembled WGS sequence"/>
</dbReference>
<keyword evidence="4" id="KW-0808">Transferase</keyword>
<evidence type="ECO:0000256" key="1">
    <source>
        <dbReference type="ARBA" id="ARBA00004236"/>
    </source>
</evidence>
<sequence>MTPRHTGVVIPARNEEGFLPRCLAAVAAAVKNVEAAGPVRVSVAVVLDSCTDGSAEAAAQAGAGLGLELHLLETAAGNVGAARALGVDAMLRLGAGWIANTDADTVVPGNWLLMQHQLAEAGYGLILGTVVPDAADLTAEHLSIWHSRHELSEGHPHVHGANLGFSAAAYTAAGGFTARAAHEDVQLAERIKAAGTAWIATDWIRAVTSGRRDGRTPEGFSGFLRQLLN</sequence>
<feature type="domain" description="Glycosyltransferase 2-like" evidence="10">
    <location>
        <begin position="8"/>
        <end position="145"/>
    </location>
</feature>
<dbReference type="EMBL" id="JACSQC010000001">
    <property type="protein sequence ID" value="MBD8042375.1"/>
    <property type="molecule type" value="Genomic_DNA"/>
</dbReference>
<comment type="caution">
    <text evidence="11">The sequence shown here is derived from an EMBL/GenBank/DDBJ whole genome shotgun (WGS) entry which is preliminary data.</text>
</comment>
<dbReference type="Pfam" id="PF00535">
    <property type="entry name" value="Glycos_transf_2"/>
    <property type="match status" value="1"/>
</dbReference>
<dbReference type="PANTHER" id="PTHR43646:SF2">
    <property type="entry name" value="GLYCOSYLTRANSFERASE 2-LIKE DOMAIN-CONTAINING PROTEIN"/>
    <property type="match status" value="1"/>
</dbReference>
<evidence type="ECO:0000256" key="5">
    <source>
        <dbReference type="ARBA" id="ARBA00023136"/>
    </source>
</evidence>
<evidence type="ECO:0000256" key="2">
    <source>
        <dbReference type="ARBA" id="ARBA00022475"/>
    </source>
</evidence>
<dbReference type="CDD" id="cd00761">
    <property type="entry name" value="Glyco_tranf_GTA_type"/>
    <property type="match status" value="1"/>
</dbReference>
<evidence type="ECO:0000256" key="4">
    <source>
        <dbReference type="ARBA" id="ARBA00022679"/>
    </source>
</evidence>
<gene>
    <name evidence="11" type="ORF">H9638_00970</name>
</gene>
<comment type="similarity">
    <text evidence="8">Belongs to the glycosyltransferase 2 family. CrtQ subfamily.</text>
</comment>
<evidence type="ECO:0000313" key="11">
    <source>
        <dbReference type="EMBL" id="MBD8042375.1"/>
    </source>
</evidence>
<keyword evidence="3" id="KW-0328">Glycosyltransferase</keyword>
<evidence type="ECO:0000256" key="7">
    <source>
        <dbReference type="ARBA" id="ARBA00037904"/>
    </source>
</evidence>
<protein>
    <recommendedName>
        <fullName evidence="9">4,4'-diaponeurosporenoate glycosyltransferase</fullName>
    </recommendedName>
</protein>
<evidence type="ECO:0000259" key="10">
    <source>
        <dbReference type="Pfam" id="PF00535"/>
    </source>
</evidence>
<keyword evidence="5" id="KW-0472">Membrane</keyword>
<dbReference type="Gene3D" id="3.90.550.10">
    <property type="entry name" value="Spore Coat Polysaccharide Biosynthesis Protein SpsA, Chain A"/>
    <property type="match status" value="1"/>
</dbReference>
<dbReference type="InterPro" id="IPR001173">
    <property type="entry name" value="Glyco_trans_2-like"/>
</dbReference>
<evidence type="ECO:0000256" key="9">
    <source>
        <dbReference type="ARBA" id="ARBA00040345"/>
    </source>
</evidence>
<dbReference type="RefSeq" id="WP_191745324.1">
    <property type="nucleotide sequence ID" value="NZ_JACSQC010000001.1"/>
</dbReference>
<comment type="pathway">
    <text evidence="7">Carotenoid biosynthesis; staphyloxanthin biosynthesis; staphyloxanthin from farnesyl diphosphate: step 4/5.</text>
</comment>
<evidence type="ECO:0000256" key="8">
    <source>
        <dbReference type="ARBA" id="ARBA00038120"/>
    </source>
</evidence>
<evidence type="ECO:0000313" key="12">
    <source>
        <dbReference type="Proteomes" id="UP000652763"/>
    </source>
</evidence>
<dbReference type="SUPFAM" id="SSF53448">
    <property type="entry name" value="Nucleotide-diphospho-sugar transferases"/>
    <property type="match status" value="1"/>
</dbReference>
<dbReference type="PANTHER" id="PTHR43646">
    <property type="entry name" value="GLYCOSYLTRANSFERASE"/>
    <property type="match status" value="1"/>
</dbReference>
<organism evidence="11 12">
    <name type="scientific">Arthrobacter pullicola</name>
    <dbReference type="NCBI Taxonomy" id="2762224"/>
    <lineage>
        <taxon>Bacteria</taxon>
        <taxon>Bacillati</taxon>
        <taxon>Actinomycetota</taxon>
        <taxon>Actinomycetes</taxon>
        <taxon>Micrococcales</taxon>
        <taxon>Micrococcaceae</taxon>
        <taxon>Arthrobacter</taxon>
    </lineage>
</organism>
<evidence type="ECO:0000256" key="6">
    <source>
        <dbReference type="ARBA" id="ARBA00037281"/>
    </source>
</evidence>